<keyword evidence="6 15" id="KW-0347">Helicase</keyword>
<evidence type="ECO:0000313" key="19">
    <source>
        <dbReference type="Proteomes" id="UP000177122"/>
    </source>
</evidence>
<dbReference type="InterPro" id="IPR014017">
    <property type="entry name" value="DNA_helicase_UvrD-like_C"/>
</dbReference>
<evidence type="ECO:0000256" key="15">
    <source>
        <dbReference type="PROSITE-ProRule" id="PRU00560"/>
    </source>
</evidence>
<dbReference type="Gene3D" id="1.10.10.160">
    <property type="match status" value="1"/>
</dbReference>
<feature type="domain" description="UvrD-like helicase C-terminal" evidence="17">
    <location>
        <begin position="404"/>
        <end position="726"/>
    </location>
</feature>
<evidence type="ECO:0000256" key="8">
    <source>
        <dbReference type="ARBA" id="ARBA00022840"/>
    </source>
</evidence>
<dbReference type="Gene3D" id="3.90.320.10">
    <property type="match status" value="1"/>
</dbReference>
<evidence type="ECO:0000313" key="18">
    <source>
        <dbReference type="EMBL" id="OGZ04921.1"/>
    </source>
</evidence>
<protein>
    <recommendedName>
        <fullName evidence="13">DNA 3'-5' helicase</fullName>
        <ecNumber evidence="13">5.6.2.4</ecNumber>
    </recommendedName>
</protein>
<dbReference type="GO" id="GO:0043138">
    <property type="term" value="F:3'-5' DNA helicase activity"/>
    <property type="evidence" value="ECO:0007669"/>
    <property type="project" value="UniProtKB-EC"/>
</dbReference>
<evidence type="ECO:0000256" key="13">
    <source>
        <dbReference type="ARBA" id="ARBA00034808"/>
    </source>
</evidence>
<proteinExistence type="inferred from homology"/>
<dbReference type="InterPro" id="IPR014016">
    <property type="entry name" value="UvrD-like_ATP-bd"/>
</dbReference>
<gene>
    <name evidence="18" type="ORF">A2845_04245</name>
</gene>
<dbReference type="EMBL" id="MHLI01000017">
    <property type="protein sequence ID" value="OGZ04921.1"/>
    <property type="molecule type" value="Genomic_DNA"/>
</dbReference>
<accession>A0A1G2CW98</accession>
<evidence type="ECO:0000256" key="7">
    <source>
        <dbReference type="ARBA" id="ARBA00022839"/>
    </source>
</evidence>
<dbReference type="SUPFAM" id="SSF52980">
    <property type="entry name" value="Restriction endonuclease-like"/>
    <property type="match status" value="1"/>
</dbReference>
<keyword evidence="3 15" id="KW-0547">Nucleotide-binding</keyword>
<keyword evidence="11" id="KW-0413">Isomerase</keyword>
<dbReference type="CDD" id="cd17932">
    <property type="entry name" value="DEXQc_UvrD"/>
    <property type="match status" value="1"/>
</dbReference>
<evidence type="ECO:0000256" key="10">
    <source>
        <dbReference type="ARBA" id="ARBA00023204"/>
    </source>
</evidence>
<dbReference type="GO" id="GO:0005524">
    <property type="term" value="F:ATP binding"/>
    <property type="evidence" value="ECO:0007669"/>
    <property type="project" value="UniProtKB-UniRule"/>
</dbReference>
<dbReference type="PROSITE" id="PS51198">
    <property type="entry name" value="UVRD_HELICASE_ATP_BIND"/>
    <property type="match status" value="1"/>
</dbReference>
<keyword evidence="2" id="KW-0540">Nuclease</keyword>
<dbReference type="Gene3D" id="1.10.486.10">
    <property type="entry name" value="PCRA, domain 4"/>
    <property type="match status" value="1"/>
</dbReference>
<evidence type="ECO:0000256" key="9">
    <source>
        <dbReference type="ARBA" id="ARBA00023125"/>
    </source>
</evidence>
<evidence type="ECO:0000256" key="4">
    <source>
        <dbReference type="ARBA" id="ARBA00022763"/>
    </source>
</evidence>
<dbReference type="Gene3D" id="3.40.50.300">
    <property type="entry name" value="P-loop containing nucleotide triphosphate hydrolases"/>
    <property type="match status" value="4"/>
</dbReference>
<reference evidence="18 19" key="1">
    <citation type="journal article" date="2016" name="Nat. Commun.">
        <title>Thousands of microbial genomes shed light on interconnected biogeochemical processes in an aquifer system.</title>
        <authorList>
            <person name="Anantharaman K."/>
            <person name="Brown C.T."/>
            <person name="Hug L.A."/>
            <person name="Sharon I."/>
            <person name="Castelle C.J."/>
            <person name="Probst A.J."/>
            <person name="Thomas B.C."/>
            <person name="Singh A."/>
            <person name="Wilkins M.J."/>
            <person name="Karaoz U."/>
            <person name="Brodie E.L."/>
            <person name="Williams K.H."/>
            <person name="Hubbard S.S."/>
            <person name="Banfield J.F."/>
        </authorList>
    </citation>
    <scope>NUCLEOTIDE SEQUENCE [LARGE SCALE GENOMIC DNA]</scope>
</reference>
<dbReference type="SUPFAM" id="SSF52540">
    <property type="entry name" value="P-loop containing nucleoside triphosphate hydrolases"/>
    <property type="match status" value="1"/>
</dbReference>
<comment type="catalytic activity">
    <reaction evidence="12">
        <text>Couples ATP hydrolysis with the unwinding of duplex DNA by translocating in the 3'-5' direction.</text>
        <dbReference type="EC" id="5.6.2.4"/>
    </reaction>
</comment>
<keyword evidence="9" id="KW-0238">DNA-binding</keyword>
<feature type="domain" description="UvrD-like helicase ATP-binding" evidence="16">
    <location>
        <begin position="12"/>
        <end position="403"/>
    </location>
</feature>
<evidence type="ECO:0000256" key="14">
    <source>
        <dbReference type="ARBA" id="ARBA00048988"/>
    </source>
</evidence>
<dbReference type="PROSITE" id="PS51217">
    <property type="entry name" value="UVRD_HELICASE_CTER"/>
    <property type="match status" value="1"/>
</dbReference>
<evidence type="ECO:0000256" key="12">
    <source>
        <dbReference type="ARBA" id="ARBA00034617"/>
    </source>
</evidence>
<evidence type="ECO:0000256" key="6">
    <source>
        <dbReference type="ARBA" id="ARBA00022806"/>
    </source>
</evidence>
<dbReference type="EC" id="5.6.2.4" evidence="13"/>
<evidence type="ECO:0000259" key="16">
    <source>
        <dbReference type="PROSITE" id="PS51198"/>
    </source>
</evidence>
<organism evidence="18 19">
    <name type="scientific">Candidatus Lloydbacteria bacterium RIFCSPHIGHO2_01_FULL_49_22</name>
    <dbReference type="NCBI Taxonomy" id="1798658"/>
    <lineage>
        <taxon>Bacteria</taxon>
        <taxon>Candidatus Lloydiibacteriota</taxon>
    </lineage>
</organism>
<sequence>MSTTPQFEAAYKNLNPEQKKAVDTIDGPVMVIAGPGTGKTQVLSLRVGNILKCTDIRPGNILCLTFTDAAQVNMRERLAAIIGPSGYKVAVYTFHGFAREVISSYPEYFYDGADFVAADELTQLEILESVFALLPRKDPLSTKFEEKYTYIKDAKRAIGLLKQAGITPHEFVELIEGNERSLEHINTLLGKIFAERLSKNSFDPIAAIAKELAAEGGAPVPLDARLPISASIGLSLTRALRLSIDEEKTAPLSAWKQSWMKTTDADERVFKDTLYLDKMRSLADIYARYREEMRKEGYYDFDDMLLDVVSTLEDHPSLLADLQERYQYILVDEFQDTNDAQLRLVRHLGNAPVNEGKANIMIVGDDDQAIYRFQGAEISNILDFPKHYKDHALIVLTKNYRSTQDILDVAREVIEKSDERLERVIPTLEKKLIAARPELGKGNIEHMLLPTRAHEYAYVAHEVKRLISEGVPAKEIAIISRRHRELEDIARVLVRSGMPITYERKQNVFEEEHIRIIVTLARFIVTLLKSDQKEADQYLPEILTAPFWGISRKDIWDLSVAANRRDDRLWIGAMKEHPNEKLRIIGEWLIEIAARSQHEPLERILDELIGSDGVLLPGGGEDAHDESIKPFVSDKKPSTWKSPFREFYFGPIARRNNEPRYLLFLSSLRVFVGSLREFRKGKQLTLSHLVEFADMHERNGISLADTTPFASAANAVNLMTAHKAKGLEFDAVFVISCQEEVWAGRGFPNKLPFPINLPIEREEGGDDRLRIFYVALTRAKRHLCLSAYRKDDAGKDTLTVHYIKPDKPEGSLATHVAQNETSVSAEEIVQAIAGVPDHPSFYPIVPGEQAILAELVKDYRMSVTHLNNFLNVTIGGPTAFLEQNLLRFPQAMSPSSAFGSAMHKAIEIFYRHLHKSGKIPSKADLVRFFDEAIEKERMMRSERTHFRDHGREALDVWWEKRGKTAKKADRSEADFRAQGVVLEDVQLTGKIDKMVEEEGNMHVIDFKTGKAKYDWDGKDAREKVTLHNYKRQLVFYKILVENSHEFANWKVHEGTLEFLEPVDGEIRSLSLSITDEDVARLKQLIQAVHKKIISLDFPDVSKYSPDLAGIEQFEEDLIAGAV</sequence>
<evidence type="ECO:0000256" key="1">
    <source>
        <dbReference type="ARBA" id="ARBA00009922"/>
    </source>
</evidence>
<dbReference type="GO" id="GO:0003677">
    <property type="term" value="F:DNA binding"/>
    <property type="evidence" value="ECO:0007669"/>
    <property type="project" value="UniProtKB-KW"/>
</dbReference>
<evidence type="ECO:0000256" key="3">
    <source>
        <dbReference type="ARBA" id="ARBA00022741"/>
    </source>
</evidence>
<dbReference type="Proteomes" id="UP000177122">
    <property type="component" value="Unassembled WGS sequence"/>
</dbReference>
<dbReference type="InterPro" id="IPR011604">
    <property type="entry name" value="PDDEXK-like_dom_sf"/>
</dbReference>
<keyword evidence="7" id="KW-0269">Exonuclease</keyword>
<dbReference type="Pfam" id="PF12705">
    <property type="entry name" value="PDDEXK_1"/>
    <property type="match status" value="1"/>
</dbReference>
<dbReference type="PANTHER" id="PTHR11070:SF2">
    <property type="entry name" value="ATP-DEPENDENT DNA HELICASE SRS2"/>
    <property type="match status" value="1"/>
</dbReference>
<keyword evidence="8 15" id="KW-0067">ATP-binding</keyword>
<feature type="binding site" evidence="15">
    <location>
        <begin position="33"/>
        <end position="40"/>
    </location>
    <ligand>
        <name>ATP</name>
        <dbReference type="ChEBI" id="CHEBI:30616"/>
    </ligand>
</feature>
<evidence type="ECO:0000256" key="5">
    <source>
        <dbReference type="ARBA" id="ARBA00022801"/>
    </source>
</evidence>
<comment type="similarity">
    <text evidence="1">Belongs to the helicase family. UvrD subfamily.</text>
</comment>
<keyword evidence="10" id="KW-0234">DNA repair</keyword>
<dbReference type="InterPro" id="IPR011335">
    <property type="entry name" value="Restrct_endonuc-II-like"/>
</dbReference>
<dbReference type="InterPro" id="IPR038726">
    <property type="entry name" value="PDDEXK_AddAB-type"/>
</dbReference>
<dbReference type="InterPro" id="IPR027417">
    <property type="entry name" value="P-loop_NTPase"/>
</dbReference>
<dbReference type="GO" id="GO:0000725">
    <property type="term" value="P:recombinational repair"/>
    <property type="evidence" value="ECO:0007669"/>
    <property type="project" value="TreeGrafter"/>
</dbReference>
<dbReference type="PANTHER" id="PTHR11070">
    <property type="entry name" value="UVRD / RECB / PCRA DNA HELICASE FAMILY MEMBER"/>
    <property type="match status" value="1"/>
</dbReference>
<comment type="catalytic activity">
    <reaction evidence="14">
        <text>ATP + H2O = ADP + phosphate + H(+)</text>
        <dbReference type="Rhea" id="RHEA:13065"/>
        <dbReference type="ChEBI" id="CHEBI:15377"/>
        <dbReference type="ChEBI" id="CHEBI:15378"/>
        <dbReference type="ChEBI" id="CHEBI:30616"/>
        <dbReference type="ChEBI" id="CHEBI:43474"/>
        <dbReference type="ChEBI" id="CHEBI:456216"/>
        <dbReference type="EC" id="5.6.2.4"/>
    </reaction>
</comment>
<evidence type="ECO:0000256" key="2">
    <source>
        <dbReference type="ARBA" id="ARBA00022722"/>
    </source>
</evidence>
<dbReference type="GO" id="GO:0004527">
    <property type="term" value="F:exonuclease activity"/>
    <property type="evidence" value="ECO:0007669"/>
    <property type="project" value="UniProtKB-KW"/>
</dbReference>
<dbReference type="InterPro" id="IPR000212">
    <property type="entry name" value="DNA_helicase_UvrD/REP"/>
</dbReference>
<dbReference type="AlphaFoldDB" id="A0A1G2CW98"/>
<dbReference type="InterPro" id="IPR013986">
    <property type="entry name" value="DExx_box_DNA_helicase_dom_sf"/>
</dbReference>
<keyword evidence="4" id="KW-0227">DNA damage</keyword>
<evidence type="ECO:0000259" key="17">
    <source>
        <dbReference type="PROSITE" id="PS51217"/>
    </source>
</evidence>
<evidence type="ECO:0000256" key="11">
    <source>
        <dbReference type="ARBA" id="ARBA00023235"/>
    </source>
</evidence>
<dbReference type="Pfam" id="PF13361">
    <property type="entry name" value="UvrD_C"/>
    <property type="match status" value="2"/>
</dbReference>
<keyword evidence="5 15" id="KW-0378">Hydrolase</keyword>
<comment type="caution">
    <text evidence="18">The sequence shown here is derived from an EMBL/GenBank/DDBJ whole genome shotgun (WGS) entry which is preliminary data.</text>
</comment>
<name>A0A1G2CW98_9BACT</name>
<dbReference type="Pfam" id="PF00580">
    <property type="entry name" value="UvrD-helicase"/>
    <property type="match status" value="1"/>
</dbReference>